<evidence type="ECO:0000313" key="2">
    <source>
        <dbReference type="Proteomes" id="UP000762676"/>
    </source>
</evidence>
<keyword evidence="2" id="KW-1185">Reference proteome</keyword>
<dbReference type="AlphaFoldDB" id="A0AAV4J1J2"/>
<name>A0AAV4J1J2_9GAST</name>
<evidence type="ECO:0008006" key="3">
    <source>
        <dbReference type="Google" id="ProtNLM"/>
    </source>
</evidence>
<protein>
    <recommendedName>
        <fullName evidence="3">Peptidase M12B propeptide domain-containing protein</fullName>
    </recommendedName>
</protein>
<accession>A0AAV4J1J2</accession>
<dbReference type="Proteomes" id="UP000762676">
    <property type="component" value="Unassembled WGS sequence"/>
</dbReference>
<proteinExistence type="predicted"/>
<organism evidence="1 2">
    <name type="scientific">Elysia marginata</name>
    <dbReference type="NCBI Taxonomy" id="1093978"/>
    <lineage>
        <taxon>Eukaryota</taxon>
        <taxon>Metazoa</taxon>
        <taxon>Spiralia</taxon>
        <taxon>Lophotrochozoa</taxon>
        <taxon>Mollusca</taxon>
        <taxon>Gastropoda</taxon>
        <taxon>Heterobranchia</taxon>
        <taxon>Euthyneura</taxon>
        <taxon>Panpulmonata</taxon>
        <taxon>Sacoglossa</taxon>
        <taxon>Placobranchoidea</taxon>
        <taxon>Plakobranchidae</taxon>
        <taxon>Elysia</taxon>
    </lineage>
</organism>
<reference evidence="1 2" key="1">
    <citation type="journal article" date="2021" name="Elife">
        <title>Chloroplast acquisition without the gene transfer in kleptoplastic sea slugs, Plakobranchus ocellatus.</title>
        <authorList>
            <person name="Maeda T."/>
            <person name="Takahashi S."/>
            <person name="Yoshida T."/>
            <person name="Shimamura S."/>
            <person name="Takaki Y."/>
            <person name="Nagai Y."/>
            <person name="Toyoda A."/>
            <person name="Suzuki Y."/>
            <person name="Arimoto A."/>
            <person name="Ishii H."/>
            <person name="Satoh N."/>
            <person name="Nishiyama T."/>
            <person name="Hasebe M."/>
            <person name="Maruyama T."/>
            <person name="Minagawa J."/>
            <person name="Obokata J."/>
            <person name="Shigenobu S."/>
        </authorList>
    </citation>
    <scope>NUCLEOTIDE SEQUENCE [LARGE SCALE GENOMIC DNA]</scope>
</reference>
<gene>
    <name evidence="1" type="ORF">ElyMa_006780000</name>
</gene>
<dbReference type="EMBL" id="BMAT01013591">
    <property type="protein sequence ID" value="GFS15819.1"/>
    <property type="molecule type" value="Genomic_DNA"/>
</dbReference>
<sequence>MTLLLMFLLGAATANFTLKPESYTRIDLTDIASKMEYHFNIVGDRYRYYRFGSHPDIIKIRVSSRLVLFEVKNVIFRKTACSRSQGQRFFAMHGVHGMSHYCDLEDGNIHLSYGILSVYGETPMQLLGMEYMEIDR</sequence>
<evidence type="ECO:0000313" key="1">
    <source>
        <dbReference type="EMBL" id="GFS15819.1"/>
    </source>
</evidence>
<comment type="caution">
    <text evidence="1">The sequence shown here is derived from an EMBL/GenBank/DDBJ whole genome shotgun (WGS) entry which is preliminary data.</text>
</comment>